<dbReference type="AlphaFoldDB" id="A0A915CDR3"/>
<keyword evidence="1" id="KW-1185">Reference proteome</keyword>
<dbReference type="Proteomes" id="UP000887569">
    <property type="component" value="Unplaced"/>
</dbReference>
<evidence type="ECO:0000313" key="1">
    <source>
        <dbReference type="Proteomes" id="UP000887569"/>
    </source>
</evidence>
<organism evidence="1 2">
    <name type="scientific">Parascaris univalens</name>
    <name type="common">Nematode worm</name>
    <dbReference type="NCBI Taxonomy" id="6257"/>
    <lineage>
        <taxon>Eukaryota</taxon>
        <taxon>Metazoa</taxon>
        <taxon>Ecdysozoa</taxon>
        <taxon>Nematoda</taxon>
        <taxon>Chromadorea</taxon>
        <taxon>Rhabditida</taxon>
        <taxon>Spirurina</taxon>
        <taxon>Ascaridomorpha</taxon>
        <taxon>Ascaridoidea</taxon>
        <taxon>Ascarididae</taxon>
        <taxon>Parascaris</taxon>
    </lineage>
</organism>
<protein>
    <submittedName>
        <fullName evidence="2">Uncharacterized protein</fullName>
    </submittedName>
</protein>
<reference evidence="2" key="1">
    <citation type="submission" date="2022-11" db="UniProtKB">
        <authorList>
            <consortium name="WormBaseParasite"/>
        </authorList>
    </citation>
    <scope>IDENTIFICATION</scope>
</reference>
<dbReference type="WBParaSite" id="PgR136_g002_t02">
    <property type="protein sequence ID" value="PgR136_g002_t02"/>
    <property type="gene ID" value="PgR136_g002"/>
</dbReference>
<accession>A0A915CDR3</accession>
<sequence length="90" mass="10135">GLYESSEDEENYYMIMSPKVVCDNCPKNEKFEDPRSLMQKCKNIGEGARLPGGPEYDYTGIKAIYGRMMERIPGANAPRLICGQRSMCST</sequence>
<proteinExistence type="predicted"/>
<name>A0A915CDR3_PARUN</name>
<evidence type="ECO:0000313" key="2">
    <source>
        <dbReference type="WBParaSite" id="PgR136_g002_t02"/>
    </source>
</evidence>